<organism evidence="2 3">
    <name type="scientific">Nocardiopsis suaedae</name>
    <dbReference type="NCBI Taxonomy" id="3018444"/>
    <lineage>
        <taxon>Bacteria</taxon>
        <taxon>Bacillati</taxon>
        <taxon>Actinomycetota</taxon>
        <taxon>Actinomycetes</taxon>
        <taxon>Streptosporangiales</taxon>
        <taxon>Nocardiopsidaceae</taxon>
        <taxon>Nocardiopsis</taxon>
    </lineage>
</organism>
<proteinExistence type="predicted"/>
<dbReference type="EMBL" id="JAQFWP010000002">
    <property type="protein sequence ID" value="MDA2803251.1"/>
    <property type="molecule type" value="Genomic_DNA"/>
</dbReference>
<feature type="transmembrane region" description="Helical" evidence="1">
    <location>
        <begin position="28"/>
        <end position="52"/>
    </location>
</feature>
<dbReference type="RefSeq" id="WP_270675531.1">
    <property type="nucleotide sequence ID" value="NZ_JAQFWP010000002.1"/>
</dbReference>
<feature type="transmembrane region" description="Helical" evidence="1">
    <location>
        <begin position="72"/>
        <end position="99"/>
    </location>
</feature>
<gene>
    <name evidence="2" type="ORF">O4U47_01895</name>
</gene>
<evidence type="ECO:0008006" key="4">
    <source>
        <dbReference type="Google" id="ProtNLM"/>
    </source>
</evidence>
<sequence>MAHPSPPLPSTLRAALALLLGECRRRPALLLGIASVPLLLGWLVATLVRASLLSGARWIDGGLVPLPASEELVRQGAASVLGTIGLPVAYGLVALVVAGRLLGRPTPLRTALTRLLKRPFLLLGWWFLAVLGFGMAVFGVEAPMILLGLAPPVDYAGPVRLLIVTASLFVLPAALAQWAVLLPVALLEDLYGREAVERSWAVGAGERVRHIACLGMAVGLMLLPHLAAEAAYVLTDGPMKAVLRVAVEGLALAFVAPAALLTACAPVVYSLCGDTRTAVQDAPAPPGRRPDQTVLLVAVLTVIVALPLFGARLYAGELAHVPRLAIDPAAATDDLAPDDLEPVPGGTGFASLTQDRWRDGPDVLLLHTCEADCPDGQARERQIGTVPEDAFLHSWAIAADGDHLLIGAVLTDSDRESDASGLAVYRCSDDGCDGPWATDLSASSPPSLPLYGIRLAPSPGPDDGYAALLHGPSEPTVHHSNGTPAALIACSSLDCETPSVSRLPDVVEPGLALAPDGSAVVAHLTADGSALRLLVCRGSHCDSSETRELDGPWRPGVPRFGGDRPAPSAAVDTSGRPHVVGVGRDGDRLLYYACADAQCSSWDSAFLLHKDDAPGSLKSAGLQVDQHARPSVLTSGALLHCLAPRCDLGK</sequence>
<comment type="caution">
    <text evidence="2">The sequence shown here is derived from an EMBL/GenBank/DDBJ whole genome shotgun (WGS) entry which is preliminary data.</text>
</comment>
<name>A0ABT4TF78_9ACTN</name>
<feature type="transmembrane region" description="Helical" evidence="1">
    <location>
        <begin position="160"/>
        <end position="187"/>
    </location>
</feature>
<evidence type="ECO:0000256" key="1">
    <source>
        <dbReference type="SAM" id="Phobius"/>
    </source>
</evidence>
<accession>A0ABT4TF78</accession>
<feature type="transmembrane region" description="Helical" evidence="1">
    <location>
        <begin position="247"/>
        <end position="272"/>
    </location>
</feature>
<evidence type="ECO:0000313" key="3">
    <source>
        <dbReference type="Proteomes" id="UP001165685"/>
    </source>
</evidence>
<keyword evidence="1" id="KW-1133">Transmembrane helix</keyword>
<evidence type="ECO:0000313" key="2">
    <source>
        <dbReference type="EMBL" id="MDA2803251.1"/>
    </source>
</evidence>
<protein>
    <recommendedName>
        <fullName evidence="4">ABC transporter permease</fullName>
    </recommendedName>
</protein>
<feature type="transmembrane region" description="Helical" evidence="1">
    <location>
        <begin position="120"/>
        <end position="140"/>
    </location>
</feature>
<feature type="transmembrane region" description="Helical" evidence="1">
    <location>
        <begin position="208"/>
        <end position="227"/>
    </location>
</feature>
<keyword evidence="1" id="KW-0472">Membrane</keyword>
<feature type="transmembrane region" description="Helical" evidence="1">
    <location>
        <begin position="293"/>
        <end position="315"/>
    </location>
</feature>
<reference evidence="2" key="1">
    <citation type="submission" date="2023-01" db="EMBL/GenBank/DDBJ databases">
        <title>Draft genome sequence of Nocardiopsis sp. LSu2-4 isolated from halophytes.</title>
        <authorList>
            <person name="Duangmal K."/>
            <person name="Chantavorakit T."/>
        </authorList>
    </citation>
    <scope>NUCLEOTIDE SEQUENCE</scope>
    <source>
        <strain evidence="2">LSu2-4</strain>
    </source>
</reference>
<keyword evidence="1" id="KW-0812">Transmembrane</keyword>
<keyword evidence="3" id="KW-1185">Reference proteome</keyword>
<dbReference type="Proteomes" id="UP001165685">
    <property type="component" value="Unassembled WGS sequence"/>
</dbReference>